<evidence type="ECO:0000313" key="4">
    <source>
        <dbReference type="Proteomes" id="UP000235406"/>
    </source>
</evidence>
<feature type="signal peptide" evidence="2">
    <location>
        <begin position="1"/>
        <end position="18"/>
    </location>
</feature>
<comment type="caution">
    <text evidence="3">The sequence shown here is derived from an EMBL/GenBank/DDBJ whole genome shotgun (WGS) entry which is preliminary data.</text>
</comment>
<organism evidence="3 4">
    <name type="scientific">Vibrio lentus</name>
    <dbReference type="NCBI Taxonomy" id="136468"/>
    <lineage>
        <taxon>Bacteria</taxon>
        <taxon>Pseudomonadati</taxon>
        <taxon>Pseudomonadota</taxon>
        <taxon>Gammaproteobacteria</taxon>
        <taxon>Vibrionales</taxon>
        <taxon>Vibrionaceae</taxon>
        <taxon>Vibrio</taxon>
    </lineage>
</organism>
<evidence type="ECO:0000256" key="2">
    <source>
        <dbReference type="SAM" id="SignalP"/>
    </source>
</evidence>
<name>A0A2N7KEY2_9VIBR</name>
<sequence length="101" mass="11049">MKWFFVVFLALCPGAVFAADESVPVFNLLIELLGDKGTLIVGVLCTVGYIWALVRQCIPASWLASLPDVLVDCLEWLAANKGHAANKQYNAPKFVKRTNAP</sequence>
<dbReference type="AlphaFoldDB" id="A0A2N7KEY2"/>
<gene>
    <name evidence="3" type="ORF">BCT49_24195</name>
</gene>
<keyword evidence="1" id="KW-0812">Transmembrane</keyword>
<proteinExistence type="predicted"/>
<accession>A0A2N7KEY2</accession>
<keyword evidence="1" id="KW-0472">Membrane</keyword>
<dbReference type="EMBL" id="MCZK01000060">
    <property type="protein sequence ID" value="PMM74292.1"/>
    <property type="molecule type" value="Genomic_DNA"/>
</dbReference>
<dbReference type="Proteomes" id="UP000235406">
    <property type="component" value="Unassembled WGS sequence"/>
</dbReference>
<protein>
    <submittedName>
        <fullName evidence="3">Uncharacterized protein</fullName>
    </submittedName>
</protein>
<keyword evidence="1" id="KW-1133">Transmembrane helix</keyword>
<evidence type="ECO:0000256" key="1">
    <source>
        <dbReference type="SAM" id="Phobius"/>
    </source>
</evidence>
<keyword evidence="2" id="KW-0732">Signal</keyword>
<feature type="transmembrane region" description="Helical" evidence="1">
    <location>
        <begin position="37"/>
        <end position="54"/>
    </location>
</feature>
<dbReference type="RefSeq" id="WP_102434369.1">
    <property type="nucleotide sequence ID" value="NZ_CAWNVI010000060.1"/>
</dbReference>
<feature type="chain" id="PRO_5018036051" evidence="2">
    <location>
        <begin position="19"/>
        <end position="101"/>
    </location>
</feature>
<evidence type="ECO:0000313" key="3">
    <source>
        <dbReference type="EMBL" id="PMM74292.1"/>
    </source>
</evidence>
<reference evidence="4" key="1">
    <citation type="submission" date="2016-07" db="EMBL/GenBank/DDBJ databases">
        <title>Nontailed viruses are major unrecognized killers of bacteria in the ocean.</title>
        <authorList>
            <person name="Kauffman K."/>
            <person name="Hussain F."/>
            <person name="Yang J."/>
            <person name="Arevalo P."/>
            <person name="Brown J."/>
            <person name="Cutler M."/>
            <person name="Kelly L."/>
            <person name="Polz M.F."/>
        </authorList>
    </citation>
    <scope>NUCLEOTIDE SEQUENCE [LARGE SCALE GENOMIC DNA]</scope>
    <source>
        <strain evidence="4">10N.261.46.F8</strain>
    </source>
</reference>